<keyword evidence="4" id="KW-1185">Reference proteome</keyword>
<dbReference type="Pfam" id="PF02469">
    <property type="entry name" value="Fasciclin"/>
    <property type="match status" value="1"/>
</dbReference>
<evidence type="ECO:0000256" key="1">
    <source>
        <dbReference type="SAM" id="SignalP"/>
    </source>
</evidence>
<evidence type="ECO:0000313" key="4">
    <source>
        <dbReference type="Proteomes" id="UP001606303"/>
    </source>
</evidence>
<dbReference type="PROSITE" id="PS50213">
    <property type="entry name" value="FAS1"/>
    <property type="match status" value="1"/>
</dbReference>
<dbReference type="Proteomes" id="UP001606303">
    <property type="component" value="Unassembled WGS sequence"/>
</dbReference>
<sequence>MRHLPALLSRFALVAAVFLAGCATTPAPAPLPDALARNPQLSTFTRLAVQSGLADDLRGAGPFTVFAPTDEAFKAVPAKTLEAWNADPAQLKAVLAFHVIDGRVAAADVKAGPVKARQGSNLNLAKAGTFVTVEDAVVQDADLSATNGMAHTVDRVLMPPKK</sequence>
<feature type="signal peptide" evidence="1">
    <location>
        <begin position="1"/>
        <end position="29"/>
    </location>
</feature>
<name>A0ABW7GWK1_9BURK</name>
<feature type="domain" description="FAS1" evidence="2">
    <location>
        <begin position="28"/>
        <end position="157"/>
    </location>
</feature>
<evidence type="ECO:0000259" key="2">
    <source>
        <dbReference type="PROSITE" id="PS50213"/>
    </source>
</evidence>
<dbReference type="PANTHER" id="PTHR10900">
    <property type="entry name" value="PERIOSTIN-RELATED"/>
    <property type="match status" value="1"/>
</dbReference>
<dbReference type="SMART" id="SM00554">
    <property type="entry name" value="FAS1"/>
    <property type="match status" value="1"/>
</dbReference>
<feature type="chain" id="PRO_5045065763" evidence="1">
    <location>
        <begin position="30"/>
        <end position="162"/>
    </location>
</feature>
<evidence type="ECO:0000313" key="3">
    <source>
        <dbReference type="EMBL" id="MFG6466362.1"/>
    </source>
</evidence>
<dbReference type="Gene3D" id="2.30.180.10">
    <property type="entry name" value="FAS1 domain"/>
    <property type="match status" value="1"/>
</dbReference>
<reference evidence="3 4" key="1">
    <citation type="submission" date="2024-08" db="EMBL/GenBank/DDBJ databases">
        <authorList>
            <person name="Lu H."/>
        </authorList>
    </citation>
    <scope>NUCLEOTIDE SEQUENCE [LARGE SCALE GENOMIC DNA]</scope>
    <source>
        <strain evidence="3 4">BYS87W</strain>
    </source>
</reference>
<dbReference type="PANTHER" id="PTHR10900:SF77">
    <property type="entry name" value="FI19380P1"/>
    <property type="match status" value="1"/>
</dbReference>
<dbReference type="SUPFAM" id="SSF82153">
    <property type="entry name" value="FAS1 domain"/>
    <property type="match status" value="1"/>
</dbReference>
<dbReference type="InterPro" id="IPR000782">
    <property type="entry name" value="FAS1_domain"/>
</dbReference>
<dbReference type="InterPro" id="IPR036378">
    <property type="entry name" value="FAS1_dom_sf"/>
</dbReference>
<organism evidence="3 4">
    <name type="scientific">Pelomonas baiyunensis</name>
    <dbReference type="NCBI Taxonomy" id="3299026"/>
    <lineage>
        <taxon>Bacteria</taxon>
        <taxon>Pseudomonadati</taxon>
        <taxon>Pseudomonadota</taxon>
        <taxon>Betaproteobacteria</taxon>
        <taxon>Burkholderiales</taxon>
        <taxon>Sphaerotilaceae</taxon>
        <taxon>Roseateles</taxon>
    </lineage>
</organism>
<dbReference type="InterPro" id="IPR050904">
    <property type="entry name" value="Adhesion/Biosynth-related"/>
</dbReference>
<dbReference type="PROSITE" id="PS51257">
    <property type="entry name" value="PROKAR_LIPOPROTEIN"/>
    <property type="match status" value="1"/>
</dbReference>
<comment type="caution">
    <text evidence="3">The sequence shown here is derived from an EMBL/GenBank/DDBJ whole genome shotgun (WGS) entry which is preliminary data.</text>
</comment>
<accession>A0ABW7GWK1</accession>
<dbReference type="RefSeq" id="WP_394382891.1">
    <property type="nucleotide sequence ID" value="NZ_JBIGIB010000002.1"/>
</dbReference>
<protein>
    <submittedName>
        <fullName evidence="3">Fasciclin domain-containing protein</fullName>
    </submittedName>
</protein>
<keyword evidence="1" id="KW-0732">Signal</keyword>
<proteinExistence type="predicted"/>
<dbReference type="EMBL" id="JBIGIB010000002">
    <property type="protein sequence ID" value="MFG6466362.1"/>
    <property type="molecule type" value="Genomic_DNA"/>
</dbReference>
<gene>
    <name evidence="3" type="ORF">ACG01O_07080</name>
</gene>